<dbReference type="RefSeq" id="WP_115495052.1">
    <property type="nucleotide sequence ID" value="NZ_QRBE01000003.1"/>
</dbReference>
<name>A0A370X442_9GAMM</name>
<dbReference type="PANTHER" id="PTHR30251:SF4">
    <property type="entry name" value="SLR1668 PROTEIN"/>
    <property type="match status" value="1"/>
</dbReference>
<evidence type="ECO:0000313" key="3">
    <source>
        <dbReference type="EMBL" id="RDS83106.1"/>
    </source>
</evidence>
<feature type="signal peptide" evidence="1">
    <location>
        <begin position="1"/>
        <end position="22"/>
    </location>
</feature>
<dbReference type="GO" id="GO:0071555">
    <property type="term" value="P:cell wall organization"/>
    <property type="evidence" value="ECO:0007669"/>
    <property type="project" value="InterPro"/>
</dbReference>
<dbReference type="Proteomes" id="UP000254258">
    <property type="component" value="Unassembled WGS sequence"/>
</dbReference>
<dbReference type="AlphaFoldDB" id="A0A370X442"/>
<dbReference type="InterPro" id="IPR013783">
    <property type="entry name" value="Ig-like_fold"/>
</dbReference>
<protein>
    <submittedName>
        <fullName evidence="3">Molecular chaperone</fullName>
    </submittedName>
</protein>
<comment type="caution">
    <text evidence="3">The sequence shown here is derived from an EMBL/GenBank/DDBJ whole genome shotgun (WGS) entry which is preliminary data.</text>
</comment>
<dbReference type="Gene3D" id="2.60.40.10">
    <property type="entry name" value="Immunoglobulins"/>
    <property type="match status" value="1"/>
</dbReference>
<evidence type="ECO:0000313" key="4">
    <source>
        <dbReference type="Proteomes" id="UP000254258"/>
    </source>
</evidence>
<gene>
    <name evidence="3" type="ORF">DWU98_08245</name>
</gene>
<feature type="domain" description="Pili assembly chaperone N-terminal" evidence="2">
    <location>
        <begin position="27"/>
        <end position="148"/>
    </location>
</feature>
<accession>A0A370X442</accession>
<keyword evidence="4" id="KW-1185">Reference proteome</keyword>
<dbReference type="Pfam" id="PF00345">
    <property type="entry name" value="PapD_N"/>
    <property type="match status" value="1"/>
</dbReference>
<organism evidence="3 4">
    <name type="scientific">Dyella monticola</name>
    <dbReference type="NCBI Taxonomy" id="1927958"/>
    <lineage>
        <taxon>Bacteria</taxon>
        <taxon>Pseudomonadati</taxon>
        <taxon>Pseudomonadota</taxon>
        <taxon>Gammaproteobacteria</taxon>
        <taxon>Lysobacterales</taxon>
        <taxon>Rhodanobacteraceae</taxon>
        <taxon>Dyella</taxon>
    </lineage>
</organism>
<keyword evidence="1" id="KW-0732">Signal</keyword>
<dbReference type="EMBL" id="QRBE01000003">
    <property type="protein sequence ID" value="RDS83106.1"/>
    <property type="molecule type" value="Genomic_DNA"/>
</dbReference>
<proteinExistence type="predicted"/>
<feature type="chain" id="PRO_5016953467" evidence="1">
    <location>
        <begin position="23"/>
        <end position="250"/>
    </location>
</feature>
<dbReference type="InterPro" id="IPR016147">
    <property type="entry name" value="Pili_assmbl_chaperone_N"/>
</dbReference>
<dbReference type="InterPro" id="IPR008962">
    <property type="entry name" value="PapD-like_sf"/>
</dbReference>
<dbReference type="InterPro" id="IPR050643">
    <property type="entry name" value="Periplasmic_pilus_chap"/>
</dbReference>
<dbReference type="OrthoDB" id="511700at2"/>
<dbReference type="SUPFAM" id="SSF49354">
    <property type="entry name" value="PapD-like"/>
    <property type="match status" value="1"/>
</dbReference>
<reference evidence="3 4" key="1">
    <citation type="submission" date="2018-07" db="EMBL/GenBank/DDBJ databases">
        <title>Dyella monticola sp. nov. and Dyella psychrodurans sp. nov. isolated from monsoon evergreen broad-leaved forest soil of Dinghu Mountain, China.</title>
        <authorList>
            <person name="Gao Z."/>
            <person name="Qiu L."/>
        </authorList>
    </citation>
    <scope>NUCLEOTIDE SEQUENCE [LARGE SCALE GENOMIC DNA]</scope>
    <source>
        <strain evidence="3 4">4G-K06</strain>
    </source>
</reference>
<dbReference type="GO" id="GO:0030288">
    <property type="term" value="C:outer membrane-bounded periplasmic space"/>
    <property type="evidence" value="ECO:0007669"/>
    <property type="project" value="InterPro"/>
</dbReference>
<sequence length="250" mass="26583">MNTNSRWGLVVLGLWVASSAGAAGFSVTPLRLDFTGNGSASVEIENAGNTPIDMEVQVMSWAQVDGKDVYADTSDLTVFPMKFTLPPKSSGKDQGRVIRVFFPAGKKGSLPKTEKAYRLYITELPSVQQDPGENIQIRERFGIPVFFREKKASSQLSASVESGGDGLIKVRLTNQGTMHAHLKSITSDPAGIAGGGLDEWYVLPSASHLYSLPISGAVCSQANAKLRISLDQGKPVDVPVSIPSGTCKAG</sequence>
<evidence type="ECO:0000259" key="2">
    <source>
        <dbReference type="Pfam" id="PF00345"/>
    </source>
</evidence>
<evidence type="ECO:0000256" key="1">
    <source>
        <dbReference type="SAM" id="SignalP"/>
    </source>
</evidence>
<dbReference type="PANTHER" id="PTHR30251">
    <property type="entry name" value="PILUS ASSEMBLY CHAPERONE"/>
    <property type="match status" value="1"/>
</dbReference>